<keyword evidence="3 6" id="KW-0812">Transmembrane</keyword>
<keyword evidence="6" id="KW-0769">Symport</keyword>
<sequence length="273" mass="29205">MSNNSNESRGFGTRIGYILSMAGFCIGIGNLWKFPYMVGANGGGAFLICYLIIALCVGVPLFLIEVQIGRSSQLSGIAGMRRLTGKKGSGWNAIGWIALFTVTIICFYLITIIGWNLGYIVKVATGSLSGMDGAAIAQEFTDFSGSWSCVGYTVIVVVLGWILMNTGVKTGVEKVCTFAMPLLIVMLIGLAIYANTLPGSREGLMWYITPDFSKINVSVFQAAAVQVFYSIGVGMCCGIVYGSYINKKADMVGDTASVGEYPKVCVNLQTDVR</sequence>
<keyword evidence="4 7" id="KW-1133">Transmembrane helix</keyword>
<evidence type="ECO:0000256" key="6">
    <source>
        <dbReference type="RuleBase" id="RU003732"/>
    </source>
</evidence>
<reference evidence="8 9" key="1">
    <citation type="journal article" date="2021" name="Sci. Rep.">
        <title>The distribution of antibiotic resistance genes in chicken gut microbiota commensals.</title>
        <authorList>
            <person name="Juricova H."/>
            <person name="Matiasovicova J."/>
            <person name="Kubasova T."/>
            <person name="Cejkova D."/>
            <person name="Rychlik I."/>
        </authorList>
    </citation>
    <scope>NUCLEOTIDE SEQUENCE [LARGE SCALE GENOMIC DNA]</scope>
    <source>
        <strain evidence="8 9">An431b</strain>
    </source>
</reference>
<dbReference type="PANTHER" id="PTHR42948:SF1">
    <property type="entry name" value="TRANSPORTER"/>
    <property type="match status" value="1"/>
</dbReference>
<dbReference type="InterPro" id="IPR000175">
    <property type="entry name" value="Na/ntran_symport"/>
</dbReference>
<evidence type="ECO:0000256" key="1">
    <source>
        <dbReference type="ARBA" id="ARBA00004141"/>
    </source>
</evidence>
<feature type="transmembrane region" description="Helical" evidence="7">
    <location>
        <begin position="12"/>
        <end position="32"/>
    </location>
</feature>
<comment type="caution">
    <text evidence="8">The sequence shown here is derived from an EMBL/GenBank/DDBJ whole genome shotgun (WGS) entry which is preliminary data.</text>
</comment>
<feature type="transmembrane region" description="Helical" evidence="7">
    <location>
        <begin position="215"/>
        <end position="241"/>
    </location>
</feature>
<feature type="transmembrane region" description="Helical" evidence="7">
    <location>
        <begin position="145"/>
        <end position="163"/>
    </location>
</feature>
<dbReference type="NCBIfam" id="NF037979">
    <property type="entry name" value="Na_transp"/>
    <property type="match status" value="1"/>
</dbReference>
<protein>
    <recommendedName>
        <fullName evidence="6">Transporter</fullName>
    </recommendedName>
</protein>
<evidence type="ECO:0000256" key="5">
    <source>
        <dbReference type="ARBA" id="ARBA00023136"/>
    </source>
</evidence>
<comment type="similarity">
    <text evidence="6">Belongs to the sodium:neurotransmitter symporter (SNF) (TC 2.A.22) family.</text>
</comment>
<evidence type="ECO:0000256" key="4">
    <source>
        <dbReference type="ARBA" id="ARBA00022989"/>
    </source>
</evidence>
<evidence type="ECO:0000313" key="9">
    <source>
        <dbReference type="Proteomes" id="UP000729290"/>
    </source>
</evidence>
<dbReference type="RefSeq" id="WP_205134109.1">
    <property type="nucleotide sequence ID" value="NZ_JACSNT010000012.1"/>
</dbReference>
<dbReference type="SUPFAM" id="SSF161070">
    <property type="entry name" value="SNF-like"/>
    <property type="match status" value="1"/>
</dbReference>
<dbReference type="PANTHER" id="PTHR42948">
    <property type="entry name" value="TRANSPORTER"/>
    <property type="match status" value="1"/>
</dbReference>
<dbReference type="Pfam" id="PF00209">
    <property type="entry name" value="SNF"/>
    <property type="match status" value="2"/>
</dbReference>
<keyword evidence="2 6" id="KW-0813">Transport</keyword>
<evidence type="ECO:0000256" key="3">
    <source>
        <dbReference type="ARBA" id="ARBA00022692"/>
    </source>
</evidence>
<dbReference type="Proteomes" id="UP000729290">
    <property type="component" value="Unassembled WGS sequence"/>
</dbReference>
<dbReference type="EMBL" id="JACSNV010000012">
    <property type="protein sequence ID" value="MBM6878358.1"/>
    <property type="molecule type" value="Genomic_DNA"/>
</dbReference>
<dbReference type="InterPro" id="IPR037272">
    <property type="entry name" value="SNS_sf"/>
</dbReference>
<feature type="transmembrane region" description="Helical" evidence="7">
    <location>
        <begin position="90"/>
        <end position="115"/>
    </location>
</feature>
<evidence type="ECO:0000256" key="7">
    <source>
        <dbReference type="SAM" id="Phobius"/>
    </source>
</evidence>
<dbReference type="PROSITE" id="PS50267">
    <property type="entry name" value="NA_NEUROTRAN_SYMP_3"/>
    <property type="match status" value="1"/>
</dbReference>
<proteinExistence type="inferred from homology"/>
<evidence type="ECO:0000256" key="2">
    <source>
        <dbReference type="ARBA" id="ARBA00022448"/>
    </source>
</evidence>
<gene>
    <name evidence="8" type="ORF">H9X83_09340</name>
</gene>
<feature type="transmembrane region" description="Helical" evidence="7">
    <location>
        <begin position="44"/>
        <end position="64"/>
    </location>
</feature>
<name>A0ABS2GC38_9FIRM</name>
<organism evidence="8 9">
    <name type="scientific">Anaerotignum lactatifermentans</name>
    <dbReference type="NCBI Taxonomy" id="160404"/>
    <lineage>
        <taxon>Bacteria</taxon>
        <taxon>Bacillati</taxon>
        <taxon>Bacillota</taxon>
        <taxon>Clostridia</taxon>
        <taxon>Lachnospirales</taxon>
        <taxon>Anaerotignaceae</taxon>
        <taxon>Anaerotignum</taxon>
    </lineage>
</organism>
<keyword evidence="5 7" id="KW-0472">Membrane</keyword>
<dbReference type="PROSITE" id="PS00610">
    <property type="entry name" value="NA_NEUROTRAN_SYMP_1"/>
    <property type="match status" value="1"/>
</dbReference>
<keyword evidence="9" id="KW-1185">Reference proteome</keyword>
<evidence type="ECO:0000313" key="8">
    <source>
        <dbReference type="EMBL" id="MBM6878358.1"/>
    </source>
</evidence>
<accession>A0ABS2GC38</accession>
<feature type="transmembrane region" description="Helical" evidence="7">
    <location>
        <begin position="175"/>
        <end position="195"/>
    </location>
</feature>
<dbReference type="PRINTS" id="PR00176">
    <property type="entry name" value="NANEUSMPORT"/>
</dbReference>
<comment type="subcellular location">
    <subcellularLocation>
        <location evidence="1">Membrane</location>
        <topology evidence="1">Multi-pass membrane protein</topology>
    </subcellularLocation>
</comment>